<reference evidence="2" key="2">
    <citation type="submission" date="2021-08" db="EMBL/GenBank/DDBJ databases">
        <authorList>
            <person name="Tani A."/>
            <person name="Ola A."/>
            <person name="Ogura Y."/>
            <person name="Katsura K."/>
            <person name="Hayashi T."/>
        </authorList>
    </citation>
    <scope>NUCLEOTIDE SEQUENCE</scope>
    <source>
        <strain evidence="2">DSM 14458</strain>
    </source>
</reference>
<reference evidence="2" key="1">
    <citation type="journal article" date="2021" name="Front. Microbiol.">
        <title>Comprehensive Comparative Genomics and Phenotyping of Methylobacterium Species.</title>
        <authorList>
            <person name="Alessa O."/>
            <person name="Ogura Y."/>
            <person name="Fujitani Y."/>
            <person name="Takami H."/>
            <person name="Hayashi T."/>
            <person name="Sahin N."/>
            <person name="Tani A."/>
        </authorList>
    </citation>
    <scope>NUCLEOTIDE SEQUENCE</scope>
    <source>
        <strain evidence="2">DSM 14458</strain>
    </source>
</reference>
<organism evidence="2 3">
    <name type="scientific">Methylorubrum suomiense</name>
    <dbReference type="NCBI Taxonomy" id="144191"/>
    <lineage>
        <taxon>Bacteria</taxon>
        <taxon>Pseudomonadati</taxon>
        <taxon>Pseudomonadota</taxon>
        <taxon>Alphaproteobacteria</taxon>
        <taxon>Hyphomicrobiales</taxon>
        <taxon>Methylobacteriaceae</taxon>
        <taxon>Methylorubrum</taxon>
    </lineage>
</organism>
<feature type="transmembrane region" description="Helical" evidence="1">
    <location>
        <begin position="32"/>
        <end position="53"/>
    </location>
</feature>
<dbReference type="RefSeq" id="WP_171015366.1">
    <property type="nucleotide sequence ID" value="NZ_BPRE01000009.1"/>
</dbReference>
<gene>
    <name evidence="2" type="ORF">BGCPKDLD_3133</name>
</gene>
<evidence type="ECO:0000256" key="1">
    <source>
        <dbReference type="SAM" id="Phobius"/>
    </source>
</evidence>
<dbReference type="EMBL" id="BPRE01000009">
    <property type="protein sequence ID" value="GJE76539.1"/>
    <property type="molecule type" value="Genomic_DNA"/>
</dbReference>
<accession>A0ABQ4UYV1</accession>
<keyword evidence="3" id="KW-1185">Reference proteome</keyword>
<sequence length="58" mass="6093">MTWAQHPIIFAMAITAATFVGLATMLADAAAWKVAGFVLAAGPVGVGLARYLAYRRRG</sequence>
<proteinExistence type="predicted"/>
<feature type="transmembrane region" description="Helical" evidence="1">
    <location>
        <begin position="7"/>
        <end position="26"/>
    </location>
</feature>
<evidence type="ECO:0000313" key="3">
    <source>
        <dbReference type="Proteomes" id="UP001055093"/>
    </source>
</evidence>
<comment type="caution">
    <text evidence="2">The sequence shown here is derived from an EMBL/GenBank/DDBJ whole genome shotgun (WGS) entry which is preliminary data.</text>
</comment>
<dbReference type="Proteomes" id="UP001055093">
    <property type="component" value="Unassembled WGS sequence"/>
</dbReference>
<keyword evidence="1" id="KW-0472">Membrane</keyword>
<evidence type="ECO:0000313" key="2">
    <source>
        <dbReference type="EMBL" id="GJE76539.1"/>
    </source>
</evidence>
<name>A0ABQ4UYV1_9HYPH</name>
<protein>
    <submittedName>
        <fullName evidence="2">Uncharacterized protein</fullName>
    </submittedName>
</protein>
<keyword evidence="1" id="KW-1133">Transmembrane helix</keyword>
<keyword evidence="1" id="KW-0812">Transmembrane</keyword>